<dbReference type="Pfam" id="PF01593">
    <property type="entry name" value="Amino_oxidase"/>
    <property type="match status" value="1"/>
</dbReference>
<feature type="domain" description="Amine oxidase" evidence="1">
    <location>
        <begin position="9"/>
        <end position="441"/>
    </location>
</feature>
<evidence type="ECO:0000313" key="2">
    <source>
        <dbReference type="EMBL" id="MBR7800277.1"/>
    </source>
</evidence>
<dbReference type="InterPro" id="IPR050464">
    <property type="entry name" value="Zeta_carotene_desat/Oxidored"/>
</dbReference>
<protein>
    <submittedName>
        <fullName evidence="2">Hydroxysqualene dehydroxylase HpnE</fullName>
        <ecNumber evidence="2">1.17.8.1</ecNumber>
    </submittedName>
</protein>
<dbReference type="EMBL" id="JAGSPJ010000003">
    <property type="protein sequence ID" value="MBR7800277.1"/>
    <property type="molecule type" value="Genomic_DNA"/>
</dbReference>
<organism evidence="2 3">
    <name type="scientific">Undibacterium fentianense</name>
    <dbReference type="NCBI Taxonomy" id="2828728"/>
    <lineage>
        <taxon>Bacteria</taxon>
        <taxon>Pseudomonadati</taxon>
        <taxon>Pseudomonadota</taxon>
        <taxon>Betaproteobacteria</taxon>
        <taxon>Burkholderiales</taxon>
        <taxon>Oxalobacteraceae</taxon>
        <taxon>Undibacterium</taxon>
    </lineage>
</organism>
<evidence type="ECO:0000259" key="1">
    <source>
        <dbReference type="Pfam" id="PF01593"/>
    </source>
</evidence>
<dbReference type="PRINTS" id="PR00368">
    <property type="entry name" value="FADPNR"/>
</dbReference>
<reference evidence="2" key="1">
    <citation type="submission" date="2021-04" db="EMBL/GenBank/DDBJ databases">
        <title>novel species isolated from subtropical streams in China.</title>
        <authorList>
            <person name="Lu H."/>
        </authorList>
    </citation>
    <scope>NUCLEOTIDE SEQUENCE</scope>
    <source>
        <strain evidence="2">FT137W</strain>
    </source>
</reference>
<dbReference type="NCBIfam" id="TIGR03467">
    <property type="entry name" value="HpnE"/>
    <property type="match status" value="1"/>
</dbReference>
<keyword evidence="2" id="KW-0560">Oxidoreductase</keyword>
<sequence>MAVIGAGWAGCAAAVRLSQLGHRINLIESANQLGGRARSIDLHDMQIDNGQHIMLGAYSACLSLMKELKLDLGKSMLRLPLQMVYPKQTGMRFIAPRLPAPLHLLAALWNAEGLSGEDKLSLARFSTSARWMDWKLNHDCSVSELLAIHEQTQNLCTLLWNPLCLAALNTPPERASAQIFLNVLRDSLGAKRAASDMLIPKVDLSNLIPNAAARHIETHGGKVTTGVTVRAISPGNSMRWTLPDLNRKIGEVLEFDELIIATNFHQSRRLLAGVQSQQIKTDYDRTVDTSLRFESITTCYLQYAPTFRLNRAFFALIDRPDIGHWGQFVFDRSYLQVAQAGLIAVVISASDSAQSLTQSELSHAIAAQLASEFNNVELLEFQWSKVIHEKRATFSCLPNLQRPSNQTSIPGIYIAGDYTTGDYPATLEAAVRSGKKAADLIRQSLLNSDTAC</sequence>
<gene>
    <name evidence="2" type="primary">hpnE</name>
    <name evidence="2" type="ORF">KDM90_09730</name>
</gene>
<keyword evidence="3" id="KW-1185">Reference proteome</keyword>
<dbReference type="InterPro" id="IPR036188">
    <property type="entry name" value="FAD/NAD-bd_sf"/>
</dbReference>
<dbReference type="Proteomes" id="UP000678545">
    <property type="component" value="Unassembled WGS sequence"/>
</dbReference>
<dbReference type="InterPro" id="IPR002937">
    <property type="entry name" value="Amino_oxidase"/>
</dbReference>
<dbReference type="GO" id="GO:0016491">
    <property type="term" value="F:oxidoreductase activity"/>
    <property type="evidence" value="ECO:0007669"/>
    <property type="project" value="UniProtKB-KW"/>
</dbReference>
<dbReference type="PANTHER" id="PTHR42923:SF47">
    <property type="entry name" value="BLR3003 PROTEIN"/>
    <property type="match status" value="1"/>
</dbReference>
<dbReference type="SUPFAM" id="SSF51905">
    <property type="entry name" value="FAD/NAD(P)-binding domain"/>
    <property type="match status" value="1"/>
</dbReference>
<name>A0A941E395_9BURK</name>
<proteinExistence type="predicted"/>
<dbReference type="InterPro" id="IPR017830">
    <property type="entry name" value="SQase_HpnE"/>
</dbReference>
<dbReference type="AlphaFoldDB" id="A0A941E395"/>
<dbReference type="PANTHER" id="PTHR42923">
    <property type="entry name" value="PROTOPORPHYRINOGEN OXIDASE"/>
    <property type="match status" value="1"/>
</dbReference>
<comment type="caution">
    <text evidence="2">The sequence shown here is derived from an EMBL/GenBank/DDBJ whole genome shotgun (WGS) entry which is preliminary data.</text>
</comment>
<dbReference type="Gene3D" id="3.50.50.60">
    <property type="entry name" value="FAD/NAD(P)-binding domain"/>
    <property type="match status" value="1"/>
</dbReference>
<dbReference type="EC" id="1.17.8.1" evidence="2"/>
<evidence type="ECO:0000313" key="3">
    <source>
        <dbReference type="Proteomes" id="UP000678545"/>
    </source>
</evidence>
<accession>A0A941E395</accession>